<dbReference type="EMBL" id="CP041636">
    <property type="protein sequence ID" value="QDO96903.1"/>
    <property type="molecule type" value="Genomic_DNA"/>
</dbReference>
<dbReference type="PANTHER" id="PTHR43682">
    <property type="entry name" value="LACTATE UTILIZATION PROTEIN C"/>
    <property type="match status" value="1"/>
</dbReference>
<dbReference type="PANTHER" id="PTHR43682:SF1">
    <property type="entry name" value="LACTATE UTILIZATION PROTEIN C"/>
    <property type="match status" value="1"/>
</dbReference>
<accession>A0A516GZE9</accession>
<dbReference type="InterPro" id="IPR003741">
    <property type="entry name" value="LUD_dom"/>
</dbReference>
<proteinExistence type="predicted"/>
<dbReference type="InterPro" id="IPR024185">
    <property type="entry name" value="FTHF_cligase-like_sf"/>
</dbReference>
<dbReference type="SUPFAM" id="SSF100950">
    <property type="entry name" value="NagB/RpiA/CoA transferase-like"/>
    <property type="match status" value="1"/>
</dbReference>
<dbReference type="Pfam" id="PF02589">
    <property type="entry name" value="LUD_dom"/>
    <property type="match status" value="1"/>
</dbReference>
<keyword evidence="3" id="KW-1185">Reference proteome</keyword>
<dbReference type="Proteomes" id="UP000317496">
    <property type="component" value="Chromosome"/>
</dbReference>
<dbReference type="KEGG" id="fer:FNB15_06260"/>
<dbReference type="AlphaFoldDB" id="A0A516GZE9"/>
<sequence length="233" mass="25388">MSSRDRIFATLRAGLKHTVDDPARPQAVTERINRRTPNLVPQRAQIPHAEQVALFTAKVEALTVTVDSVPSEQDVPGKVADYLARHNLPSQLRVSPDPLLQNLPWSERPMLQVDYGGGRSQDLVSVTPAFAGIAETGTLMLHSSTTTPTTLHFVPDHHIVVMRESQITGSLEDAFARLRDKLGTADKTAAENWPRTVNFVTGPSRTADIEGVPVLGAHGPRRLHIVLIADGTP</sequence>
<protein>
    <submittedName>
        <fullName evidence="2">Lactate utilization protein C</fullName>
    </submittedName>
</protein>
<dbReference type="Gene3D" id="3.40.50.10420">
    <property type="entry name" value="NagB/RpiA/CoA transferase-like"/>
    <property type="match status" value="1"/>
</dbReference>
<dbReference type="RefSeq" id="WP_144067884.1">
    <property type="nucleotide sequence ID" value="NZ_CP041636.1"/>
</dbReference>
<dbReference type="InterPro" id="IPR037171">
    <property type="entry name" value="NagB/RpiA_transferase-like"/>
</dbReference>
<reference evidence="2 3" key="1">
    <citation type="submission" date="2019-07" db="EMBL/GenBank/DDBJ databases">
        <title>Genome sequencing for Ferrovibrio sp. K5.</title>
        <authorList>
            <person name="Park S.-J."/>
        </authorList>
    </citation>
    <scope>NUCLEOTIDE SEQUENCE [LARGE SCALE GENOMIC DNA]</scope>
    <source>
        <strain evidence="2 3">K5</strain>
    </source>
</reference>
<evidence type="ECO:0000313" key="2">
    <source>
        <dbReference type="EMBL" id="QDO96903.1"/>
    </source>
</evidence>
<evidence type="ECO:0000313" key="3">
    <source>
        <dbReference type="Proteomes" id="UP000317496"/>
    </source>
</evidence>
<evidence type="ECO:0000259" key="1">
    <source>
        <dbReference type="Pfam" id="PF02589"/>
    </source>
</evidence>
<name>A0A516GZE9_9PROT</name>
<feature type="domain" description="LUD" evidence="1">
    <location>
        <begin position="126"/>
        <end position="228"/>
    </location>
</feature>
<dbReference type="OrthoDB" id="9794157at2"/>
<organism evidence="2 3">
    <name type="scientific">Ferrovibrio terrae</name>
    <dbReference type="NCBI Taxonomy" id="2594003"/>
    <lineage>
        <taxon>Bacteria</taxon>
        <taxon>Pseudomonadati</taxon>
        <taxon>Pseudomonadota</taxon>
        <taxon>Alphaproteobacteria</taxon>
        <taxon>Rhodospirillales</taxon>
        <taxon>Rhodospirillaceae</taxon>
        <taxon>Ferrovibrio</taxon>
    </lineage>
</organism>
<gene>
    <name evidence="2" type="ORF">FNB15_06260</name>
</gene>